<evidence type="ECO:0000313" key="2">
    <source>
        <dbReference type="EMBL" id="MCR2747606.1"/>
    </source>
</evidence>
<gene>
    <name evidence="2" type="ORF">NSP04_13225</name>
</gene>
<keyword evidence="3" id="KW-1185">Reference proteome</keyword>
<protein>
    <submittedName>
        <fullName evidence="2">Uncharacterized protein</fullName>
    </submittedName>
</protein>
<keyword evidence="1" id="KW-1133">Transmembrane helix</keyword>
<accession>A0ABT1XJY2</accession>
<evidence type="ECO:0000256" key="1">
    <source>
        <dbReference type="SAM" id="Phobius"/>
    </source>
</evidence>
<proteinExistence type="predicted"/>
<dbReference type="RefSeq" id="WP_257512825.1">
    <property type="nucleotide sequence ID" value="NZ_JANKHG010000026.1"/>
</dbReference>
<reference evidence="2" key="1">
    <citation type="submission" date="2022-07" db="EMBL/GenBank/DDBJ databases">
        <authorList>
            <person name="Xamxidin M."/>
        </authorList>
    </citation>
    <scope>NUCLEOTIDE SEQUENCE</scope>
    <source>
        <strain evidence="2">YS8-69</strain>
    </source>
</reference>
<feature type="transmembrane region" description="Helical" evidence="1">
    <location>
        <begin position="190"/>
        <end position="210"/>
    </location>
</feature>
<sequence length="435" mass="49168">MKDQTSVVYIQSKQGLVAGLSWQPLLSKSIFQRMSEVRRNALMIDCDLYALVKSGKQASGGFDDYDEGLAQEERKLKQYSFAAAMCKAYQETDTIVAWRVRTGQRIGEIALVVIEGGMPTLDIIVSESEAISMMEYYQQSRDRAQLFRIVSNDTSLWVADEFIENEAEFTKKHTTGDARINTIPLDYKTLLQATIGVFLLLGFLMGYDYYLAETKKRELAAQIASQDNSAQYATELDSRLGQVGLNTESYIRLLNAVYDLPFYINGWAMRSIDCSFSVCTMQWSSVGGYTDQIAAAFDAKDGYVVQINRTTPSEVSIVKDFKINLTGPSTWVDLPNKPDTDQWVLNQRQVYERSRVDINMFSEPEIWPTGYTNIPMEQAVTRYRFNMSGGVAIAESFITGQKQAMYWDKLGMTITNLEAAGPRIQLKLEGAYYAY</sequence>
<comment type="caution">
    <text evidence="2">The sequence shown here is derived from an EMBL/GenBank/DDBJ whole genome shotgun (WGS) entry which is preliminary data.</text>
</comment>
<evidence type="ECO:0000313" key="3">
    <source>
        <dbReference type="Proteomes" id="UP001165267"/>
    </source>
</evidence>
<dbReference type="EMBL" id="JANKHG010000026">
    <property type="protein sequence ID" value="MCR2747606.1"/>
    <property type="molecule type" value="Genomic_DNA"/>
</dbReference>
<dbReference type="InterPro" id="IPR009663">
    <property type="entry name" value="PAP_PilO"/>
</dbReference>
<organism evidence="2 3">
    <name type="scientific">Limnobacter parvus</name>
    <dbReference type="NCBI Taxonomy" id="2939690"/>
    <lineage>
        <taxon>Bacteria</taxon>
        <taxon>Pseudomonadati</taxon>
        <taxon>Pseudomonadota</taxon>
        <taxon>Betaproteobacteria</taxon>
        <taxon>Burkholderiales</taxon>
        <taxon>Burkholderiaceae</taxon>
        <taxon>Limnobacter</taxon>
    </lineage>
</organism>
<keyword evidence="1" id="KW-0812">Transmembrane</keyword>
<dbReference type="Pfam" id="PF06864">
    <property type="entry name" value="PAP_PilO"/>
    <property type="match status" value="1"/>
</dbReference>
<dbReference type="Proteomes" id="UP001165267">
    <property type="component" value="Unassembled WGS sequence"/>
</dbReference>
<name>A0ABT1XJY2_9BURK</name>
<keyword evidence="1" id="KW-0472">Membrane</keyword>